<evidence type="ECO:0000313" key="1">
    <source>
        <dbReference type="EMBL" id="CAR63427.1"/>
    </source>
</evidence>
<evidence type="ECO:0000313" key="2">
    <source>
        <dbReference type="Proteomes" id="UP000001515"/>
    </source>
</evidence>
<dbReference type="OrthoDB" id="9468at10239"/>
<dbReference type="EMBL" id="FM207411">
    <property type="protein sequence ID" value="CAR63427.1"/>
    <property type="molecule type" value="Genomic_DNA"/>
</dbReference>
<sequence>MALPQVVLPTYELEIPSNGKTIKYRPFVVKEEKLLLLAMESQDDKQIEDAVRTLLKGCIQSRVKLEDLAIFDLEYIFLNIRAASVGEVVEMNITCQDDGETQVKYNLNLTEVKVQKPEGHNNKIMLSDEMGIMMKYPAFDDFVRSSIIGAAPSADGVIEIVAGCIDQIFDKEDVYDSSTTSKKEFVEFLEGLTNNQFEEIQKFFETAPKLEHTIKIKNPKTGVENDVVISGLANFFG</sequence>
<dbReference type="RefSeq" id="YP_003097464.1">
    <property type="nucleotide sequence ID" value="NC_013085.1"/>
</dbReference>
<proteinExistence type="predicted"/>
<dbReference type="GeneID" id="8303476"/>
<protein>
    <submittedName>
        <fullName evidence="1">Base plate hub subunit</fullName>
    </submittedName>
</protein>
<keyword evidence="2" id="KW-1185">Reference proteome</keyword>
<dbReference type="InterPro" id="IPR024364">
    <property type="entry name" value="Baseplate_phage_T4-like"/>
</dbReference>
<reference evidence="1 2" key="1">
    <citation type="journal article" date="2009" name="Environ. Microbiol.">
        <title>Comparative genomics of marine cyanomyoviruses reveals the widespread occurrence of Synechococcus host genes localized to a hyperplastic region: implications for mechanisms of cyanophage evolution.</title>
        <authorList>
            <person name="Millard A.D."/>
            <person name="Zwirglmaier K."/>
            <person name="Downey M.J."/>
            <person name="Mann N.H."/>
            <person name="Scanlan D.J."/>
        </authorList>
    </citation>
    <scope>NUCLEOTIDE SEQUENCE</scope>
</reference>
<organism evidence="1 2">
    <name type="scientific">Synechococcus phage S-RSM4</name>
    <dbReference type="NCBI Taxonomy" id="555387"/>
    <lineage>
        <taxon>Viruses</taxon>
        <taxon>Duplodnaviria</taxon>
        <taxon>Heunggongvirae</taxon>
        <taxon>Uroviricota</taxon>
        <taxon>Caudoviricetes</taxon>
        <taxon>Pantevenvirales</taxon>
        <taxon>Kyanoviridae</taxon>
        <taxon>Gibbetvirus</taxon>
        <taxon>Gibbetvirus rsm4</taxon>
    </lineage>
</organism>
<dbReference type="Pfam" id="PF12322">
    <property type="entry name" value="T4_baseplate"/>
    <property type="match status" value="1"/>
</dbReference>
<name>C7BVJ8_9CAUD</name>
<dbReference type="Proteomes" id="UP000001515">
    <property type="component" value="Segment"/>
</dbReference>
<dbReference type="KEGG" id="vg:8303476"/>
<accession>C7BVJ8</accession>
<gene>
    <name evidence="1" type="primary">g26</name>
    <name evidence="1" type="ORF">SRSM4_230</name>
</gene>